<proteinExistence type="predicted"/>
<dbReference type="HOGENOM" id="CLU_2923858_0_0_1"/>
<dbReference type="AlphaFoldDB" id="U9SWM6"/>
<accession>U9SWM6</accession>
<gene>
    <name evidence="1" type="ORF">GLOINDRAFT_8612</name>
</gene>
<protein>
    <submittedName>
        <fullName evidence="1">Uncharacterized protein</fullName>
    </submittedName>
</protein>
<evidence type="ECO:0000313" key="1">
    <source>
        <dbReference type="EMBL" id="ESA00315.1"/>
    </source>
</evidence>
<organism evidence="1">
    <name type="scientific">Rhizophagus irregularis (strain DAOM 181602 / DAOM 197198 / MUCL 43194)</name>
    <name type="common">Arbuscular mycorrhizal fungus</name>
    <name type="synonym">Glomus intraradices</name>
    <dbReference type="NCBI Taxonomy" id="747089"/>
    <lineage>
        <taxon>Eukaryota</taxon>
        <taxon>Fungi</taxon>
        <taxon>Fungi incertae sedis</taxon>
        <taxon>Mucoromycota</taxon>
        <taxon>Glomeromycotina</taxon>
        <taxon>Glomeromycetes</taxon>
        <taxon>Glomerales</taxon>
        <taxon>Glomeraceae</taxon>
        <taxon>Rhizophagus</taxon>
    </lineage>
</organism>
<dbReference type="EMBL" id="KI297284">
    <property type="protein sequence ID" value="ESA00315.1"/>
    <property type="molecule type" value="Genomic_DNA"/>
</dbReference>
<name>U9SWM6_RHIID</name>
<sequence>MILLECGETNSEKFFENISENFLQILKYFEILEKLRKSKHKKVAKLCDENDFCDIVNFRNS</sequence>
<reference evidence="1" key="1">
    <citation type="submission" date="2013-07" db="EMBL/GenBank/DDBJ databases">
        <title>The genome of an arbuscular mycorrhizal fungus provides insights into the evolution of the oldest plant symbiosis.</title>
        <authorList>
            <consortium name="DOE Joint Genome Institute"/>
            <person name="Tisserant E."/>
            <person name="Malbreil M."/>
            <person name="Kuo A."/>
            <person name="Kohler A."/>
            <person name="Symeonidi A."/>
            <person name="Balestrini R."/>
            <person name="Charron P."/>
            <person name="Duensing N."/>
            <person name="Frei-dit-Frey N."/>
            <person name="Gianinazzi-Pearson V."/>
            <person name="Gilbert B."/>
            <person name="Handa Y."/>
            <person name="Hijri M."/>
            <person name="Kaul R."/>
            <person name="Kawaguchi M."/>
            <person name="Krajinski F."/>
            <person name="Lammers P."/>
            <person name="Lapierre D."/>
            <person name="Masclaux F.G."/>
            <person name="Murat C."/>
            <person name="Morin E."/>
            <person name="Ndikumana S."/>
            <person name="Pagni M."/>
            <person name="Petitpierre D."/>
            <person name="Requena N."/>
            <person name="Rosikiewicz P."/>
            <person name="Riley R."/>
            <person name="Saito K."/>
            <person name="San Clemente H."/>
            <person name="Shapiro H."/>
            <person name="van Tuinen D."/>
            <person name="Becard G."/>
            <person name="Bonfante P."/>
            <person name="Paszkowski U."/>
            <person name="Shachar-Hill Y."/>
            <person name="Young J.P."/>
            <person name="Sanders I.R."/>
            <person name="Henrissat B."/>
            <person name="Rensing S.A."/>
            <person name="Grigoriev I.V."/>
            <person name="Corradi N."/>
            <person name="Roux C."/>
            <person name="Martin F."/>
        </authorList>
    </citation>
    <scope>NUCLEOTIDE SEQUENCE</scope>
    <source>
        <strain evidence="1">DAOM 197198</strain>
    </source>
</reference>